<dbReference type="AlphaFoldDB" id="A0A2P6ARX0"/>
<proteinExistence type="predicted"/>
<evidence type="ECO:0000313" key="1">
    <source>
        <dbReference type="EMBL" id="PQA38787.1"/>
    </source>
</evidence>
<dbReference type="RefSeq" id="WP_105192700.1">
    <property type="nucleotide sequence ID" value="NZ_PTQZ01000162.1"/>
</dbReference>
<dbReference type="InterPro" id="IPR015946">
    <property type="entry name" value="KH_dom-like_a/b"/>
</dbReference>
<comment type="caution">
    <text evidence="1">The sequence shown here is derived from an EMBL/GenBank/DDBJ whole genome shotgun (WGS) entry which is preliminary data.</text>
</comment>
<organism evidence="1 2">
    <name type="scientific">Amnimonas aquatica</name>
    <dbReference type="NCBI Taxonomy" id="2094561"/>
    <lineage>
        <taxon>Bacteria</taxon>
        <taxon>Pseudomonadati</taxon>
        <taxon>Pseudomonadota</taxon>
        <taxon>Gammaproteobacteria</taxon>
        <taxon>Moraxellales</taxon>
        <taxon>Moraxellaceae</taxon>
        <taxon>Amnimonas</taxon>
    </lineage>
</organism>
<reference evidence="2" key="1">
    <citation type="submission" date="2018-02" db="EMBL/GenBank/DDBJ databases">
        <title>Genome sequencing of Solimonas sp. HR-BB.</title>
        <authorList>
            <person name="Lee Y."/>
            <person name="Jeon C.O."/>
        </authorList>
    </citation>
    <scope>NUCLEOTIDE SEQUENCE [LARGE SCALE GENOMIC DNA]</scope>
    <source>
        <strain evidence="2">HR-E</strain>
    </source>
</reference>
<dbReference type="InterPro" id="IPR003718">
    <property type="entry name" value="OsmC/Ohr_fam"/>
</dbReference>
<dbReference type="InterPro" id="IPR036102">
    <property type="entry name" value="OsmC/Ohrsf"/>
</dbReference>
<dbReference type="Pfam" id="PF02566">
    <property type="entry name" value="OsmC"/>
    <property type="match status" value="1"/>
</dbReference>
<feature type="non-terminal residue" evidence="1">
    <location>
        <position position="113"/>
    </location>
</feature>
<sequence>MAARHITASFSGTPYQVILRDGVHHWLGDEPADVGGTDSGPSPHSLVLSGLGACTVATLVMYAKRKEWPLAGVRVELDLTQPGKAEAGAQISREIHLEGPLDAEQRERLLQIA</sequence>
<keyword evidence="2" id="KW-1185">Reference proteome</keyword>
<dbReference type="Gene3D" id="3.30.300.20">
    <property type="match status" value="1"/>
</dbReference>
<name>A0A2P6ARX0_9GAMM</name>
<evidence type="ECO:0000313" key="2">
    <source>
        <dbReference type="Proteomes" id="UP000243900"/>
    </source>
</evidence>
<dbReference type="PANTHER" id="PTHR39624">
    <property type="entry name" value="PROTEIN INVOLVED IN RIMO-MEDIATED BETA-METHYLTHIOLATION OF RIBOSOMAL PROTEIN S12 YCAO"/>
    <property type="match status" value="1"/>
</dbReference>
<dbReference type="EMBL" id="PTQZ01000162">
    <property type="protein sequence ID" value="PQA38787.1"/>
    <property type="molecule type" value="Genomic_DNA"/>
</dbReference>
<dbReference type="Proteomes" id="UP000243900">
    <property type="component" value="Unassembled WGS sequence"/>
</dbReference>
<dbReference type="PANTHER" id="PTHR39624:SF2">
    <property type="entry name" value="OSMC-LIKE PROTEIN"/>
    <property type="match status" value="1"/>
</dbReference>
<gene>
    <name evidence="1" type="ORF">C5O18_07020</name>
</gene>
<dbReference type="OrthoDB" id="9789573at2"/>
<dbReference type="SUPFAM" id="SSF82784">
    <property type="entry name" value="OsmC-like"/>
    <property type="match status" value="1"/>
</dbReference>
<protein>
    <submittedName>
        <fullName evidence="1">Peroxiredoxin</fullName>
    </submittedName>
</protein>
<accession>A0A2P6ARX0</accession>